<keyword evidence="1" id="KW-0472">Membrane</keyword>
<keyword evidence="3" id="KW-1185">Reference proteome</keyword>
<organism evidence="2 3">
    <name type="scientific">Thalassobacterium maritimum</name>
    <dbReference type="NCBI Taxonomy" id="3041265"/>
    <lineage>
        <taxon>Bacteria</taxon>
        <taxon>Pseudomonadati</taxon>
        <taxon>Verrucomicrobiota</taxon>
        <taxon>Opitutia</taxon>
        <taxon>Puniceicoccales</taxon>
        <taxon>Coraliomargaritaceae</taxon>
        <taxon>Thalassobacterium</taxon>
    </lineage>
</organism>
<name>A0ABU1AXY8_9BACT</name>
<proteinExistence type="predicted"/>
<dbReference type="Proteomes" id="UP001225316">
    <property type="component" value="Unassembled WGS sequence"/>
</dbReference>
<evidence type="ECO:0000313" key="2">
    <source>
        <dbReference type="EMBL" id="MDQ8207965.1"/>
    </source>
</evidence>
<evidence type="ECO:0000256" key="1">
    <source>
        <dbReference type="SAM" id="Phobius"/>
    </source>
</evidence>
<evidence type="ECO:0008006" key="4">
    <source>
        <dbReference type="Google" id="ProtNLM"/>
    </source>
</evidence>
<gene>
    <name evidence="2" type="ORF">QEH52_10620</name>
</gene>
<reference evidence="2 3" key="1">
    <citation type="submission" date="2023-04" db="EMBL/GenBank/DDBJ databases">
        <title>A novel bacteria isolated from coastal sediment.</title>
        <authorList>
            <person name="Liu X.-J."/>
            <person name="Du Z.-J."/>
        </authorList>
    </citation>
    <scope>NUCLEOTIDE SEQUENCE [LARGE SCALE GENOMIC DNA]</scope>
    <source>
        <strain evidence="2 3">SDUM461003</strain>
    </source>
</reference>
<comment type="caution">
    <text evidence="2">The sequence shown here is derived from an EMBL/GenBank/DDBJ whole genome shotgun (WGS) entry which is preliminary data.</text>
</comment>
<evidence type="ECO:0000313" key="3">
    <source>
        <dbReference type="Proteomes" id="UP001225316"/>
    </source>
</evidence>
<accession>A0ABU1AXY8</accession>
<dbReference type="EMBL" id="JARXHW010000022">
    <property type="protein sequence ID" value="MDQ8207965.1"/>
    <property type="molecule type" value="Genomic_DNA"/>
</dbReference>
<keyword evidence="1" id="KW-1133">Transmembrane helix</keyword>
<sequence length="135" mass="14795">MKKGKIFALVGACLQLGPLFGILVSILAMIGGVIHMSDFDNLGGVSESSLEFSMVVALYAPLLGLLGNMIGYICLLFALFVSRYRAPWFFWFMTIYSALILLLAPVGTVLGIVVLVYIIPRKEEFYGRRSHLSAA</sequence>
<feature type="transmembrane region" description="Helical" evidence="1">
    <location>
        <begin position="88"/>
        <end position="119"/>
    </location>
</feature>
<feature type="transmembrane region" description="Helical" evidence="1">
    <location>
        <begin position="7"/>
        <end position="36"/>
    </location>
</feature>
<protein>
    <recommendedName>
        <fullName evidence="4">DUF4064 domain-containing protein</fullName>
    </recommendedName>
</protein>
<dbReference type="RefSeq" id="WP_308950337.1">
    <property type="nucleotide sequence ID" value="NZ_JARXHW010000022.1"/>
</dbReference>
<keyword evidence="1" id="KW-0812">Transmembrane</keyword>
<feature type="transmembrane region" description="Helical" evidence="1">
    <location>
        <begin position="56"/>
        <end position="81"/>
    </location>
</feature>